<sequence>MFYKSASCVFWLLKKVQVFFSFKYLNRLDMESFSKNSRTK</sequence>
<name>A0ABP2NA02_9FLAO</name>
<protein>
    <submittedName>
        <fullName evidence="1">Uncharacterized protein</fullName>
    </submittedName>
</protein>
<comment type="caution">
    <text evidence="1">The sequence shown here is derived from an EMBL/GenBank/DDBJ whole genome shotgun (WGS) entry which is preliminary data.</text>
</comment>
<dbReference type="EMBL" id="AGEC02000008">
    <property type="protein sequence ID" value="EHO07753.1"/>
    <property type="molecule type" value="Genomic_DNA"/>
</dbReference>
<evidence type="ECO:0000313" key="1">
    <source>
        <dbReference type="EMBL" id="EHO07753.1"/>
    </source>
</evidence>
<organism evidence="1 2">
    <name type="scientific">Myroides odoratimimus CCUG 10230</name>
    <dbReference type="NCBI Taxonomy" id="883150"/>
    <lineage>
        <taxon>Bacteria</taxon>
        <taxon>Pseudomonadati</taxon>
        <taxon>Bacteroidota</taxon>
        <taxon>Flavobacteriia</taxon>
        <taxon>Flavobacteriales</taxon>
        <taxon>Flavobacteriaceae</taxon>
        <taxon>Myroides</taxon>
    </lineage>
</organism>
<evidence type="ECO:0000313" key="2">
    <source>
        <dbReference type="Proteomes" id="UP000005402"/>
    </source>
</evidence>
<dbReference type="Proteomes" id="UP000005402">
    <property type="component" value="Unassembled WGS sequence"/>
</dbReference>
<keyword evidence="2" id="KW-1185">Reference proteome</keyword>
<proteinExistence type="predicted"/>
<reference evidence="1" key="1">
    <citation type="submission" date="2012-07" db="EMBL/GenBank/DDBJ databases">
        <title>The Genome Sequence of Myroides odoratimimus CCUG 10230.</title>
        <authorList>
            <consortium name="The Broad Institute Genome Sequencing Platform"/>
            <person name="Earl A."/>
            <person name="Ward D."/>
            <person name="Feldgarden M."/>
            <person name="Gevers D."/>
            <person name="Huys G."/>
            <person name="Walker B."/>
            <person name="Young S.K."/>
            <person name="Zeng Q."/>
            <person name="Gargeya S."/>
            <person name="Fitzgerald M."/>
            <person name="Haas B."/>
            <person name="Abouelleil A."/>
            <person name="Alvarado L."/>
            <person name="Arachchi H.M."/>
            <person name="Berlin A.M."/>
            <person name="Chapman S.B."/>
            <person name="Goldberg J."/>
            <person name="Griggs A."/>
            <person name="Gujja S."/>
            <person name="Hansen M."/>
            <person name="Howarth C."/>
            <person name="Imamovic A."/>
            <person name="Larimer J."/>
            <person name="McCowen C."/>
            <person name="Montmayeur A."/>
            <person name="Murphy C."/>
            <person name="Neiman D."/>
            <person name="Pearson M."/>
            <person name="Priest M."/>
            <person name="Roberts A."/>
            <person name="Saif S."/>
            <person name="Shea T."/>
            <person name="Sisk P."/>
            <person name="Sykes S."/>
            <person name="Wortman J."/>
            <person name="Nusbaum C."/>
            <person name="Birren B."/>
        </authorList>
    </citation>
    <scope>NUCLEOTIDE SEQUENCE [LARGE SCALE GENOMIC DNA]</scope>
    <source>
        <strain evidence="1">CCUG 10230</strain>
    </source>
</reference>
<accession>A0ABP2NA02</accession>
<gene>
    <name evidence="1" type="ORF">HMPREF9712_02489</name>
</gene>